<proteinExistence type="predicted"/>
<dbReference type="KEGG" id="hhsr:HSR6_0232"/>
<gene>
    <name evidence="1" type="ORF">HSR6_0232</name>
</gene>
<dbReference type="Proteomes" id="UP000186165">
    <property type="component" value="Chromosome"/>
</dbReference>
<evidence type="ECO:0000313" key="1">
    <source>
        <dbReference type="EMBL" id="APE94700.1"/>
    </source>
</evidence>
<name>A0A1J1A9B5_9EURY</name>
<organism evidence="1 2">
    <name type="scientific">Halodesulfurarchaeum formicicum</name>
    <dbReference type="NCBI Taxonomy" id="1873524"/>
    <lineage>
        <taxon>Archaea</taxon>
        <taxon>Methanobacteriati</taxon>
        <taxon>Methanobacteriota</taxon>
        <taxon>Stenosarchaea group</taxon>
        <taxon>Halobacteria</taxon>
        <taxon>Halobacteriales</taxon>
        <taxon>Halobacteriaceae</taxon>
        <taxon>Halodesulfurarchaeum</taxon>
    </lineage>
</organism>
<dbReference type="EMBL" id="CP016804">
    <property type="protein sequence ID" value="APE94700.1"/>
    <property type="molecule type" value="Genomic_DNA"/>
</dbReference>
<accession>A0A1J1A9B5</accession>
<keyword evidence="2" id="KW-1185">Reference proteome</keyword>
<evidence type="ECO:0000313" key="2">
    <source>
        <dbReference type="Proteomes" id="UP000186165"/>
    </source>
</evidence>
<sequence length="52" mass="5981">MWEYLPLVSMPESRQGSVETHLEAALGEIENTEVEYHIRESLQLLAHDGLEE</sequence>
<reference evidence="2" key="1">
    <citation type="submission" date="2016-08" db="EMBL/GenBank/DDBJ databases">
        <title>Discovery of first anaerobic lithoheterotrophic haloarchae widely represented in hypersaline habitats.</title>
        <authorList>
            <person name="Sorokin D.Y."/>
            <person name="Kublanov I.V."/>
            <person name="Roman P."/>
            <person name="Sinninghe Damste J.S."/>
            <person name="Golyshin P.N."/>
            <person name="Rojo D."/>
            <person name="Ciordia S."/>
            <person name="Mena Md.C."/>
            <person name="Ferrer M."/>
            <person name="Smedile F."/>
            <person name="Messina E."/>
            <person name="La Cono V."/>
            <person name="Yakimov M.M."/>
        </authorList>
    </citation>
    <scope>NUCLEOTIDE SEQUENCE [LARGE SCALE GENOMIC DNA]</scope>
    <source>
        <strain evidence="2">HSR6</strain>
    </source>
</reference>
<protein>
    <submittedName>
        <fullName evidence="1">Uncharacterized protein</fullName>
    </submittedName>
</protein>
<dbReference type="AlphaFoldDB" id="A0A1J1A9B5"/>